<dbReference type="AlphaFoldDB" id="A0A1M5QXU6"/>
<dbReference type="STRING" id="1508389.SAMN05444003_2376"/>
<evidence type="ECO:0000313" key="1">
    <source>
        <dbReference type="EMBL" id="SHH18708.1"/>
    </source>
</evidence>
<protein>
    <recommendedName>
        <fullName evidence="3">DUF2793 domain-containing protein</fullName>
    </recommendedName>
</protein>
<dbReference type="RefSeq" id="WP_072901320.1">
    <property type="nucleotide sequence ID" value="NZ_FQXB01000003.1"/>
</dbReference>
<evidence type="ECO:0008006" key="3">
    <source>
        <dbReference type="Google" id="ProtNLM"/>
    </source>
</evidence>
<sequence length="247" mass="27472">MSENSPRLDLPYIQPSQAQKHVTHNEAVEILDTIVQMKLEDIDVSNPPVLPAEGQSWALSAAPTGAWTGEAGAIVTRCNNGWLFIEPAEGWTAWVGSAGRLHQFDGTSWVTLQAEMDLKNVVGVGGACHHGLRRRIVHDRRSQPVRDVLLAWAVNPVLNLAELRGRAAAWLRKNRRSLRRIQSVIWAHLRSFAATESNVLFAQTILHSAAKPQISTGTLRFILQFFAMESAWFIGLQIRGIFQDSDL</sequence>
<dbReference type="OrthoDB" id="564699at2"/>
<dbReference type="InterPro" id="IPR021251">
    <property type="entry name" value="DUF2793"/>
</dbReference>
<keyword evidence="2" id="KW-1185">Reference proteome</keyword>
<organism evidence="1 2">
    <name type="scientific">Cognatiyoonia sediminum</name>
    <dbReference type="NCBI Taxonomy" id="1508389"/>
    <lineage>
        <taxon>Bacteria</taxon>
        <taxon>Pseudomonadati</taxon>
        <taxon>Pseudomonadota</taxon>
        <taxon>Alphaproteobacteria</taxon>
        <taxon>Rhodobacterales</taxon>
        <taxon>Paracoccaceae</taxon>
        <taxon>Cognatiyoonia</taxon>
    </lineage>
</organism>
<dbReference type="Pfam" id="PF10983">
    <property type="entry name" value="DUF2793"/>
    <property type="match status" value="1"/>
</dbReference>
<evidence type="ECO:0000313" key="2">
    <source>
        <dbReference type="Proteomes" id="UP000184074"/>
    </source>
</evidence>
<gene>
    <name evidence="1" type="ORF">SAMN05444003_2376</name>
</gene>
<dbReference type="Proteomes" id="UP000184074">
    <property type="component" value="Unassembled WGS sequence"/>
</dbReference>
<name>A0A1M5QXU6_9RHOB</name>
<accession>A0A1M5QXU6</accession>
<dbReference type="EMBL" id="FQXB01000003">
    <property type="protein sequence ID" value="SHH18708.1"/>
    <property type="molecule type" value="Genomic_DNA"/>
</dbReference>
<reference evidence="1 2" key="1">
    <citation type="submission" date="2016-11" db="EMBL/GenBank/DDBJ databases">
        <authorList>
            <person name="Jaros S."/>
            <person name="Januszkiewicz K."/>
            <person name="Wedrychowicz H."/>
        </authorList>
    </citation>
    <scope>NUCLEOTIDE SEQUENCE [LARGE SCALE GENOMIC DNA]</scope>
    <source>
        <strain evidence="1 2">DSM 28715</strain>
    </source>
</reference>
<proteinExistence type="predicted"/>